<proteinExistence type="predicted"/>
<dbReference type="Proteomes" id="UP000316621">
    <property type="component" value="Chromosome 6"/>
</dbReference>
<dbReference type="EMBL" id="CM010720">
    <property type="protein sequence ID" value="RZC67585.1"/>
    <property type="molecule type" value="Genomic_DNA"/>
</dbReference>
<reference evidence="1 2" key="1">
    <citation type="journal article" date="2018" name="Science">
        <title>The opium poppy genome and morphinan production.</title>
        <authorList>
            <person name="Guo L."/>
            <person name="Winzer T."/>
            <person name="Yang X."/>
            <person name="Li Y."/>
            <person name="Ning Z."/>
            <person name="He Z."/>
            <person name="Teodor R."/>
            <person name="Lu Y."/>
            <person name="Bowser T.A."/>
            <person name="Graham I.A."/>
            <person name="Ye K."/>
        </authorList>
    </citation>
    <scope>NUCLEOTIDE SEQUENCE [LARGE SCALE GENOMIC DNA]</scope>
    <source>
        <strain evidence="2">cv. HN1</strain>
        <tissue evidence="1">Leaves</tissue>
    </source>
</reference>
<keyword evidence="2" id="KW-1185">Reference proteome</keyword>
<dbReference type="AlphaFoldDB" id="A0A4Y7K6F7"/>
<evidence type="ECO:0000313" key="2">
    <source>
        <dbReference type="Proteomes" id="UP000316621"/>
    </source>
</evidence>
<accession>A0A4Y7K6F7</accession>
<dbReference type="Gramene" id="RZC67585">
    <property type="protein sequence ID" value="RZC67585"/>
    <property type="gene ID" value="C5167_011274"/>
</dbReference>
<organism evidence="1 2">
    <name type="scientific">Papaver somniferum</name>
    <name type="common">Opium poppy</name>
    <dbReference type="NCBI Taxonomy" id="3469"/>
    <lineage>
        <taxon>Eukaryota</taxon>
        <taxon>Viridiplantae</taxon>
        <taxon>Streptophyta</taxon>
        <taxon>Embryophyta</taxon>
        <taxon>Tracheophyta</taxon>
        <taxon>Spermatophyta</taxon>
        <taxon>Magnoliopsida</taxon>
        <taxon>Ranunculales</taxon>
        <taxon>Papaveraceae</taxon>
        <taxon>Papaveroideae</taxon>
        <taxon>Papaver</taxon>
    </lineage>
</organism>
<name>A0A4Y7K6F7_PAPSO</name>
<sequence>MDNLCRGNFCAVKVLQEQLPEPGRLQLVYIT</sequence>
<gene>
    <name evidence="1" type="ORF">C5167_011274</name>
</gene>
<protein>
    <submittedName>
        <fullName evidence="1">Uncharacterized protein</fullName>
    </submittedName>
</protein>
<evidence type="ECO:0000313" key="1">
    <source>
        <dbReference type="EMBL" id="RZC67585.1"/>
    </source>
</evidence>